<dbReference type="SUPFAM" id="SSF47895">
    <property type="entry name" value="Transducin (alpha subunit), insertion domain"/>
    <property type="match status" value="1"/>
</dbReference>
<reference evidence="7 8" key="1">
    <citation type="submission" date="2014-04" db="EMBL/GenBank/DDBJ databases">
        <authorList>
            <consortium name="DOE Joint Genome Institute"/>
            <person name="Kuo A."/>
            <person name="Kohler A."/>
            <person name="Costa M.D."/>
            <person name="Nagy L.G."/>
            <person name="Floudas D."/>
            <person name="Copeland A."/>
            <person name="Barry K.W."/>
            <person name="Cichocki N."/>
            <person name="Veneault-Fourrey C."/>
            <person name="LaButti K."/>
            <person name="Lindquist E.A."/>
            <person name="Lipzen A."/>
            <person name="Lundell T."/>
            <person name="Morin E."/>
            <person name="Murat C."/>
            <person name="Sun H."/>
            <person name="Tunlid A."/>
            <person name="Henrissat B."/>
            <person name="Grigoriev I.V."/>
            <person name="Hibbett D.S."/>
            <person name="Martin F."/>
            <person name="Nordberg H.P."/>
            <person name="Cantor M.N."/>
            <person name="Hua S.X."/>
        </authorList>
    </citation>
    <scope>NUCLEOTIDE SEQUENCE [LARGE SCALE GENOMIC DNA]</scope>
    <source>
        <strain evidence="7 8">441</strain>
    </source>
</reference>
<dbReference type="GO" id="GO:0046872">
    <property type="term" value="F:metal ion binding"/>
    <property type="evidence" value="ECO:0007669"/>
    <property type="project" value="UniProtKB-KW"/>
</dbReference>
<dbReference type="Gene3D" id="3.40.50.300">
    <property type="entry name" value="P-loop containing nucleotide triphosphate hydrolases"/>
    <property type="match status" value="2"/>
</dbReference>
<evidence type="ECO:0000256" key="6">
    <source>
        <dbReference type="SAM" id="MobiDB-lite"/>
    </source>
</evidence>
<feature type="compositionally biased region" description="Polar residues" evidence="6">
    <location>
        <begin position="1"/>
        <end position="10"/>
    </location>
</feature>
<dbReference type="GO" id="GO:0031683">
    <property type="term" value="F:G-protein beta/gamma-subunit complex binding"/>
    <property type="evidence" value="ECO:0007669"/>
    <property type="project" value="InterPro"/>
</dbReference>
<dbReference type="GO" id="GO:0003924">
    <property type="term" value="F:GTPase activity"/>
    <property type="evidence" value="ECO:0007669"/>
    <property type="project" value="InterPro"/>
</dbReference>
<dbReference type="GO" id="GO:0005525">
    <property type="term" value="F:GTP binding"/>
    <property type="evidence" value="ECO:0007669"/>
    <property type="project" value="UniProtKB-KW"/>
</dbReference>
<evidence type="ECO:0000256" key="5">
    <source>
        <dbReference type="PIRSR" id="PIRSR601019-2"/>
    </source>
</evidence>
<keyword evidence="3" id="KW-0807">Transducer</keyword>
<keyword evidence="2 4" id="KW-0342">GTP-binding</keyword>
<dbReference type="Proteomes" id="UP000054018">
    <property type="component" value="Unassembled WGS sequence"/>
</dbReference>
<feature type="binding site" evidence="4">
    <location>
        <begin position="341"/>
        <end position="347"/>
    </location>
    <ligand>
        <name>GTP</name>
        <dbReference type="ChEBI" id="CHEBI:37565"/>
    </ligand>
</feature>
<evidence type="ECO:0000256" key="1">
    <source>
        <dbReference type="ARBA" id="ARBA00022741"/>
    </source>
</evidence>
<keyword evidence="5" id="KW-0460">Magnesium</keyword>
<dbReference type="GO" id="GO:0007188">
    <property type="term" value="P:adenylate cyclase-modulating G protein-coupled receptor signaling pathway"/>
    <property type="evidence" value="ECO:0007669"/>
    <property type="project" value="TreeGrafter"/>
</dbReference>
<evidence type="ECO:0000313" key="8">
    <source>
        <dbReference type="Proteomes" id="UP000054018"/>
    </source>
</evidence>
<evidence type="ECO:0008006" key="9">
    <source>
        <dbReference type="Google" id="ProtNLM"/>
    </source>
</evidence>
<evidence type="ECO:0000256" key="2">
    <source>
        <dbReference type="ARBA" id="ARBA00023134"/>
    </source>
</evidence>
<dbReference type="Pfam" id="PF00503">
    <property type="entry name" value="G-alpha"/>
    <property type="match status" value="1"/>
</dbReference>
<keyword evidence="8" id="KW-1185">Reference proteome</keyword>
<evidence type="ECO:0000256" key="3">
    <source>
        <dbReference type="ARBA" id="ARBA00023224"/>
    </source>
</evidence>
<dbReference type="PANTHER" id="PTHR10218">
    <property type="entry name" value="GTP-BINDING PROTEIN ALPHA SUBUNIT"/>
    <property type="match status" value="1"/>
</dbReference>
<dbReference type="InterPro" id="IPR001019">
    <property type="entry name" value="Gprotein_alpha_su"/>
</dbReference>
<dbReference type="SMART" id="SM00275">
    <property type="entry name" value="G_alpha"/>
    <property type="match status" value="1"/>
</dbReference>
<dbReference type="FunFam" id="3.40.50.300:FF:000720">
    <property type="entry name" value="Guanine nucleotide-binding protein G(k) subunit alpha"/>
    <property type="match status" value="1"/>
</dbReference>
<sequence length="528" mass="59729">MMTRTSSVRSQVDPLSLALLPPPTETDSDRQARLRQEAEARRISEQIDEELKADRRKWERSKGDVKLLLLGQAESGKSTLQKQFQLMYSPSSIESERMSWRTVVYFNVVRSIKKILATLEVWDDIDDGTDSQSALERQELGNDEFSVLGPSKLGNRGLGPSASPTAPSPIATQPLEVVRTPTKASSIAELRLRLHCLVRTEPQLADRLSGGVSAAGSGNGEVFVRSGWQARTIQKGQDLVGKRQRRSLNPSSEPAKVGIAEQASERPPTSLSTLDTDPLIEEVASMLEQSQDDIRTLWEHSVVRALISKRKLKLDEWSEFFLNDIGRISARGYIPSTDDILHARIQTMGVSEHVFDVDVHGRTVTWHLYDVGGARGQRHTWVPYFDDANAIIFVSPISAFDQYLEEDPRTNRIDDSLQLFTQICSNQLLKRVHLVLFLNKTDILRKKLERGLRVSKYILSYGERPNEYEPVVNYFRAHFQQVHRRNNENRRVLYVHLTNVTDTSATQDIIANVRDSIFRGYLKSAALV</sequence>
<feature type="region of interest" description="Disordered" evidence="6">
    <location>
        <begin position="1"/>
        <end position="39"/>
    </location>
</feature>
<dbReference type="STRING" id="765257.A0A0C9Z1E9"/>
<feature type="binding site" evidence="5">
    <location>
        <position position="347"/>
    </location>
    <ligand>
        <name>Mg(2+)</name>
        <dbReference type="ChEBI" id="CHEBI:18420"/>
    </ligand>
</feature>
<dbReference type="GO" id="GO:0001664">
    <property type="term" value="F:G protein-coupled receptor binding"/>
    <property type="evidence" value="ECO:0007669"/>
    <property type="project" value="TreeGrafter"/>
</dbReference>
<dbReference type="AlphaFoldDB" id="A0A0C9Z1E9"/>
<evidence type="ECO:0000313" key="7">
    <source>
        <dbReference type="EMBL" id="KIK16102.1"/>
    </source>
</evidence>
<name>A0A0C9Z1E9_9AGAM</name>
<feature type="region of interest" description="Disordered" evidence="6">
    <location>
        <begin position="236"/>
        <end position="273"/>
    </location>
</feature>
<dbReference type="PANTHER" id="PTHR10218:SF360">
    <property type="entry name" value="GUANINE NUCLEOTIDE-BINDING PROTEIN SUBUNIT ALPHA HOMOLOG"/>
    <property type="match status" value="1"/>
</dbReference>
<dbReference type="GO" id="GO:0005834">
    <property type="term" value="C:heterotrimeric G-protein complex"/>
    <property type="evidence" value="ECO:0007669"/>
    <property type="project" value="TreeGrafter"/>
</dbReference>
<keyword evidence="1 4" id="KW-0547">Nucleotide-binding</keyword>
<dbReference type="OrthoDB" id="5817230at2759"/>
<evidence type="ECO:0000256" key="4">
    <source>
        <dbReference type="PIRSR" id="PIRSR601019-1"/>
    </source>
</evidence>
<dbReference type="PROSITE" id="PS51882">
    <property type="entry name" value="G_ALPHA"/>
    <property type="match status" value="1"/>
</dbReference>
<feature type="compositionally biased region" description="Basic and acidic residues" evidence="6">
    <location>
        <begin position="27"/>
        <end position="39"/>
    </location>
</feature>
<reference evidence="8" key="2">
    <citation type="submission" date="2015-01" db="EMBL/GenBank/DDBJ databases">
        <title>Evolutionary Origins and Diversification of the Mycorrhizal Mutualists.</title>
        <authorList>
            <consortium name="DOE Joint Genome Institute"/>
            <consortium name="Mycorrhizal Genomics Consortium"/>
            <person name="Kohler A."/>
            <person name="Kuo A."/>
            <person name="Nagy L.G."/>
            <person name="Floudas D."/>
            <person name="Copeland A."/>
            <person name="Barry K.W."/>
            <person name="Cichocki N."/>
            <person name="Veneault-Fourrey C."/>
            <person name="LaButti K."/>
            <person name="Lindquist E.A."/>
            <person name="Lipzen A."/>
            <person name="Lundell T."/>
            <person name="Morin E."/>
            <person name="Murat C."/>
            <person name="Riley R."/>
            <person name="Ohm R."/>
            <person name="Sun H."/>
            <person name="Tunlid A."/>
            <person name="Henrissat B."/>
            <person name="Grigoriev I.V."/>
            <person name="Hibbett D.S."/>
            <person name="Martin F."/>
        </authorList>
    </citation>
    <scope>NUCLEOTIDE SEQUENCE [LARGE SCALE GENOMIC DNA]</scope>
    <source>
        <strain evidence="8">441</strain>
    </source>
</reference>
<accession>A0A0C9Z1E9</accession>
<gene>
    <name evidence="7" type="ORF">PISMIDRAFT_277505</name>
</gene>
<keyword evidence="5" id="KW-0479">Metal-binding</keyword>
<protein>
    <recommendedName>
        <fullName evidence="9">Guanine nucleotide-binding protein alpha-4 subunit</fullName>
    </recommendedName>
</protein>
<dbReference type="SUPFAM" id="SSF52540">
    <property type="entry name" value="P-loop containing nucleoside triphosphate hydrolases"/>
    <property type="match status" value="1"/>
</dbReference>
<dbReference type="PRINTS" id="PR00318">
    <property type="entry name" value="GPROTEINA"/>
</dbReference>
<dbReference type="GO" id="GO:0005737">
    <property type="term" value="C:cytoplasm"/>
    <property type="evidence" value="ECO:0007669"/>
    <property type="project" value="TreeGrafter"/>
</dbReference>
<dbReference type="EMBL" id="KN833867">
    <property type="protein sequence ID" value="KIK16102.1"/>
    <property type="molecule type" value="Genomic_DNA"/>
</dbReference>
<dbReference type="HOGENOM" id="CLU_014184_1_1_1"/>
<proteinExistence type="predicted"/>
<dbReference type="InterPro" id="IPR011025">
    <property type="entry name" value="GproteinA_insert"/>
</dbReference>
<feature type="region of interest" description="Disordered" evidence="6">
    <location>
        <begin position="139"/>
        <end position="175"/>
    </location>
</feature>
<dbReference type="InterPro" id="IPR027417">
    <property type="entry name" value="P-loop_NTPase"/>
</dbReference>
<feature type="binding site" evidence="4">
    <location>
        <begin position="439"/>
        <end position="442"/>
    </location>
    <ligand>
        <name>GTP</name>
        <dbReference type="ChEBI" id="CHEBI:37565"/>
    </ligand>
</feature>
<organism evidence="7 8">
    <name type="scientific">Pisolithus microcarpus 441</name>
    <dbReference type="NCBI Taxonomy" id="765257"/>
    <lineage>
        <taxon>Eukaryota</taxon>
        <taxon>Fungi</taxon>
        <taxon>Dikarya</taxon>
        <taxon>Basidiomycota</taxon>
        <taxon>Agaricomycotina</taxon>
        <taxon>Agaricomycetes</taxon>
        <taxon>Agaricomycetidae</taxon>
        <taxon>Boletales</taxon>
        <taxon>Sclerodermatineae</taxon>
        <taxon>Pisolithaceae</taxon>
        <taxon>Pisolithus</taxon>
    </lineage>
</organism>
<feature type="compositionally biased region" description="Low complexity" evidence="6">
    <location>
        <begin position="160"/>
        <end position="174"/>
    </location>
</feature>